<evidence type="ECO:0000313" key="2">
    <source>
        <dbReference type="Proteomes" id="UP000076420"/>
    </source>
</evidence>
<evidence type="ECO:0000313" key="1">
    <source>
        <dbReference type="EnsemblMetazoa" id="BGLB024356-PA"/>
    </source>
</evidence>
<dbReference type="KEGG" id="bgt:106052004"/>
<dbReference type="EnsemblMetazoa" id="BGLB024356-RA">
    <property type="protein sequence ID" value="BGLB024356-PA"/>
    <property type="gene ID" value="BGLB024356"/>
</dbReference>
<dbReference type="OrthoDB" id="413313at2759"/>
<dbReference type="InterPro" id="IPR004245">
    <property type="entry name" value="DUF229"/>
</dbReference>
<dbReference type="Pfam" id="PF02995">
    <property type="entry name" value="DUF229"/>
    <property type="match status" value="1"/>
</dbReference>
<organism evidence="1 2">
    <name type="scientific">Biomphalaria glabrata</name>
    <name type="common">Bloodfluke planorb</name>
    <name type="synonym">Freshwater snail</name>
    <dbReference type="NCBI Taxonomy" id="6526"/>
    <lineage>
        <taxon>Eukaryota</taxon>
        <taxon>Metazoa</taxon>
        <taxon>Spiralia</taxon>
        <taxon>Lophotrochozoa</taxon>
        <taxon>Mollusca</taxon>
        <taxon>Gastropoda</taxon>
        <taxon>Heterobranchia</taxon>
        <taxon>Euthyneura</taxon>
        <taxon>Panpulmonata</taxon>
        <taxon>Hygrophila</taxon>
        <taxon>Lymnaeoidea</taxon>
        <taxon>Planorbidae</taxon>
        <taxon>Biomphalaria</taxon>
    </lineage>
</organism>
<name>A0A2C9KWG6_BIOGL</name>
<gene>
    <name evidence="1" type="primary">106052004</name>
</gene>
<protein>
    <submittedName>
        <fullName evidence="1">Uncharacterized protein</fullName>
    </submittedName>
</protein>
<dbReference type="Proteomes" id="UP000076420">
    <property type="component" value="Unassembled WGS sequence"/>
</dbReference>
<proteinExistence type="predicted"/>
<dbReference type="FunFam" id="3.40.720.10:FF:000017">
    <property type="entry name" value="Predicted protein"/>
    <property type="match status" value="1"/>
</dbReference>
<dbReference type="VEuPathDB" id="VectorBase:BGLAX_046296"/>
<accession>A0A2C9KWG6</accession>
<dbReference type="PANTHER" id="PTHR10974:SF1">
    <property type="entry name" value="FI08016P-RELATED"/>
    <property type="match status" value="1"/>
</dbReference>
<dbReference type="RefSeq" id="XP_013062698.2">
    <property type="nucleotide sequence ID" value="XM_013207244.2"/>
</dbReference>
<dbReference type="CDD" id="cd16021">
    <property type="entry name" value="ALP_like"/>
    <property type="match status" value="1"/>
</dbReference>
<dbReference type="InterPro" id="IPR017850">
    <property type="entry name" value="Alkaline_phosphatase_core_sf"/>
</dbReference>
<dbReference type="GO" id="GO:0005615">
    <property type="term" value="C:extracellular space"/>
    <property type="evidence" value="ECO:0007669"/>
    <property type="project" value="TreeGrafter"/>
</dbReference>
<reference evidence="1" key="1">
    <citation type="submission" date="2020-05" db="UniProtKB">
        <authorList>
            <consortium name="EnsemblMetazoa"/>
        </authorList>
    </citation>
    <scope>IDENTIFICATION</scope>
    <source>
        <strain evidence="1">BB02</strain>
    </source>
</reference>
<sequence length="773" mass="88317">MRLKFFSVFRPWKQTKFFALLVILVVFGVLYCFQTATVLAIEKYFKGNLKKSPLNVNGMLVDDGVPTQSDSPKDLIGVMRGANYVNNRVLSLQETEILQAGVYKVDRNTTVSPTNTTVSPTNTTVSPTNTTLLQTRSDNAMFDEDVSLTTCVFPHIDPFDKNIMKIAGLHYTKLECRTDMVDLVFLKDNSLVINTTLDREKYGNASVLCKYRNITRRDNNDSLIKYSNFSTPFNDSLQLSTEAEFVVVECKGELNSYASKDKSPAFRKSSSSRKSPETLLVKYFALIPKHKQLINLERVLLNKRKGETSPKETMNVLMIALDGVSRYQFLRAMNKTYGLLMKDFNSFDMSMFNQVGPNTFTNLLALLNNKPEDELNAWWDPTQYSDGFDLIWKDFQNAGYRTLFTEDFPSVGGFYYSKAGFLSPPTVHHSHPIALAIERDKRMFTHGKHCVGSQPEINFHFDYIKRLFETFPGKPLYAMTMFTKITHDDMTYIKTVDEHFFDFYHYLSTSGILNNTLLITFSDHGPRWGPIRSTFNGIFESKAPFTILTLPAWFLEKYPEAARNLKINSGRLTTHFDTHATLQDLLYFHSSGEIPLRKPKHGISLFKEIPKNRTCSDVPIAQEFCLCGQKGVSSIGVNSEISKLLAETVVASINKKRELDICEELELDTILDVFHIDFPENIRKEKRQNSLFKVRIRTKPGHGIYEATVSAVILDLGHSVLNSIVRWLGLERSMVSQIKVGHFIDRMSKYEGQGDCIRDPRKKPFCYCKKMHT</sequence>
<dbReference type="PANTHER" id="PTHR10974">
    <property type="entry name" value="FI08016P-RELATED"/>
    <property type="match status" value="1"/>
</dbReference>
<dbReference type="SUPFAM" id="SSF53649">
    <property type="entry name" value="Alkaline phosphatase-like"/>
    <property type="match status" value="1"/>
</dbReference>
<dbReference type="Gene3D" id="3.40.720.10">
    <property type="entry name" value="Alkaline Phosphatase, subunit A"/>
    <property type="match status" value="1"/>
</dbReference>
<dbReference type="AlphaFoldDB" id="A0A2C9KWG6"/>
<dbReference type="STRING" id="6526.A0A2C9KWG6"/>
<dbReference type="VEuPathDB" id="VectorBase:BGLB024356"/>